<evidence type="ECO:0000313" key="4">
    <source>
        <dbReference type="Proteomes" id="UP000619545"/>
    </source>
</evidence>
<keyword evidence="2" id="KW-0812">Transmembrane</keyword>
<evidence type="ECO:0000256" key="2">
    <source>
        <dbReference type="SAM" id="Phobius"/>
    </source>
</evidence>
<accession>A0A832WB70</accession>
<feature type="compositionally biased region" description="Gly residues" evidence="1">
    <location>
        <begin position="144"/>
        <end position="158"/>
    </location>
</feature>
<feature type="region of interest" description="Disordered" evidence="1">
    <location>
        <begin position="87"/>
        <end position="218"/>
    </location>
</feature>
<reference evidence="3" key="1">
    <citation type="journal article" date="2020" name="bioRxiv">
        <title>A rank-normalized archaeal taxonomy based on genome phylogeny resolves widespread incomplete and uneven classifications.</title>
        <authorList>
            <person name="Rinke C."/>
            <person name="Chuvochina M."/>
            <person name="Mussig A.J."/>
            <person name="Chaumeil P.-A."/>
            <person name="Waite D.W."/>
            <person name="Whitman W.B."/>
            <person name="Parks D.H."/>
            <person name="Hugenholtz P."/>
        </authorList>
    </citation>
    <scope>NUCLEOTIDE SEQUENCE</scope>
    <source>
        <strain evidence="3">UBA8853</strain>
    </source>
</reference>
<keyword evidence="2" id="KW-0472">Membrane</keyword>
<feature type="transmembrane region" description="Helical" evidence="2">
    <location>
        <begin position="228"/>
        <end position="249"/>
    </location>
</feature>
<comment type="caution">
    <text evidence="3">The sequence shown here is derived from an EMBL/GenBank/DDBJ whole genome shotgun (WGS) entry which is preliminary data.</text>
</comment>
<dbReference type="RefSeq" id="WP_148679884.1">
    <property type="nucleotide sequence ID" value="NZ_DUJS01000004.1"/>
</dbReference>
<feature type="compositionally biased region" description="Polar residues" evidence="1">
    <location>
        <begin position="128"/>
        <end position="137"/>
    </location>
</feature>
<feature type="compositionally biased region" description="Polar residues" evidence="1">
    <location>
        <begin position="160"/>
        <end position="170"/>
    </location>
</feature>
<protein>
    <submittedName>
        <fullName evidence="3">Uncharacterized protein</fullName>
    </submittedName>
</protein>
<proteinExistence type="predicted"/>
<evidence type="ECO:0000313" key="3">
    <source>
        <dbReference type="EMBL" id="HII70863.1"/>
    </source>
</evidence>
<organism evidence="3 4">
    <name type="scientific">Methanopyrus kandleri</name>
    <dbReference type="NCBI Taxonomy" id="2320"/>
    <lineage>
        <taxon>Archaea</taxon>
        <taxon>Methanobacteriati</taxon>
        <taxon>Methanobacteriota</taxon>
        <taxon>Methanomada group</taxon>
        <taxon>Methanopyri</taxon>
        <taxon>Methanopyrales</taxon>
        <taxon>Methanopyraceae</taxon>
        <taxon>Methanopyrus</taxon>
    </lineage>
</organism>
<feature type="compositionally biased region" description="Basic and acidic residues" evidence="1">
    <location>
        <begin position="200"/>
        <end position="218"/>
    </location>
</feature>
<dbReference type="Proteomes" id="UP000619545">
    <property type="component" value="Unassembled WGS sequence"/>
</dbReference>
<feature type="compositionally biased region" description="Polar residues" evidence="1">
    <location>
        <begin position="184"/>
        <end position="199"/>
    </location>
</feature>
<keyword evidence="2" id="KW-1133">Transmembrane helix</keyword>
<feature type="compositionally biased region" description="Polar residues" evidence="1">
    <location>
        <begin position="92"/>
        <end position="105"/>
    </location>
</feature>
<dbReference type="GeneID" id="41583355"/>
<name>A0A832WB70_9EURY</name>
<dbReference type="AlphaFoldDB" id="A0A832WB70"/>
<gene>
    <name evidence="3" type="ORF">HA336_06500</name>
</gene>
<sequence>MPVGLTPVLILAAVASPVPPPPEIPHETSVIEGVLLGIQDGTAIVRCDGEVLQLKVDPSVRARLSDMVGQKVRLKVVDGVIVDVTPLATPTEPRQPSGRTSGRTVTRSETEHPRGGATTVVKEHPAGYSTSRSTTAHVSRRVAAGGGTPNTGAGGYGRGSTATSVTTARKSSVGVASGTEGEVSRTTVGGTRTASPSSEKTGKKSHEHPSESARVMERERPEPVVSGWGSVAALIVAVTLIATIGLYLYRRGLPARTHLYQTHSAT</sequence>
<evidence type="ECO:0000256" key="1">
    <source>
        <dbReference type="SAM" id="MobiDB-lite"/>
    </source>
</evidence>
<dbReference type="EMBL" id="DUJS01000004">
    <property type="protein sequence ID" value="HII70863.1"/>
    <property type="molecule type" value="Genomic_DNA"/>
</dbReference>